<reference evidence="2 3" key="1">
    <citation type="submission" date="2020-08" db="EMBL/GenBank/DDBJ databases">
        <title>Genomic Encyclopedia of Type Strains, Phase IV (KMG-IV): sequencing the most valuable type-strain genomes for metagenomic binning, comparative biology and taxonomic classification.</title>
        <authorList>
            <person name="Goeker M."/>
        </authorList>
    </citation>
    <scope>NUCLEOTIDE SEQUENCE [LARGE SCALE GENOMIC DNA]</scope>
    <source>
        <strain evidence="2 3">DSM 44197</strain>
    </source>
</reference>
<evidence type="ECO:0000313" key="3">
    <source>
        <dbReference type="Proteomes" id="UP000572680"/>
    </source>
</evidence>
<organism evidence="2 3">
    <name type="scientific">Actinomadura namibiensis</name>
    <dbReference type="NCBI Taxonomy" id="182080"/>
    <lineage>
        <taxon>Bacteria</taxon>
        <taxon>Bacillati</taxon>
        <taxon>Actinomycetota</taxon>
        <taxon>Actinomycetes</taxon>
        <taxon>Streptosporangiales</taxon>
        <taxon>Thermomonosporaceae</taxon>
        <taxon>Actinomadura</taxon>
    </lineage>
</organism>
<feature type="region of interest" description="Disordered" evidence="1">
    <location>
        <begin position="64"/>
        <end position="86"/>
    </location>
</feature>
<name>A0A7W3LIS5_ACTNM</name>
<dbReference type="Proteomes" id="UP000572680">
    <property type="component" value="Unassembled WGS sequence"/>
</dbReference>
<gene>
    <name evidence="2" type="ORF">HNR61_000535</name>
</gene>
<proteinExistence type="predicted"/>
<comment type="caution">
    <text evidence="2">The sequence shown here is derived from an EMBL/GenBank/DDBJ whole genome shotgun (WGS) entry which is preliminary data.</text>
</comment>
<protein>
    <submittedName>
        <fullName evidence="2">Uncharacterized protein</fullName>
    </submittedName>
</protein>
<sequence length="135" mass="14666">MLDREVLEAAAREGAHYLLPGQVEIVAEVTPWSGPDATRPPTDGRISKWTACARAGIPHHLLIDRHADEPRTTPYSAPDSGAGTYGSARSRAFGEVVVLPEPFSIEIDSARWSRCGGHVKAEMEAVREALPRQGR</sequence>
<accession>A0A7W3LIS5</accession>
<evidence type="ECO:0000256" key="1">
    <source>
        <dbReference type="SAM" id="MobiDB-lite"/>
    </source>
</evidence>
<dbReference type="EMBL" id="JACJIA010000001">
    <property type="protein sequence ID" value="MBA8948937.1"/>
    <property type="molecule type" value="Genomic_DNA"/>
</dbReference>
<evidence type="ECO:0000313" key="2">
    <source>
        <dbReference type="EMBL" id="MBA8948937.1"/>
    </source>
</evidence>
<dbReference type="AlphaFoldDB" id="A0A7W3LIS5"/>
<keyword evidence="3" id="KW-1185">Reference proteome</keyword>